<evidence type="ECO:0000259" key="2">
    <source>
        <dbReference type="Pfam" id="PF00487"/>
    </source>
</evidence>
<feature type="transmembrane region" description="Helical" evidence="1">
    <location>
        <begin position="235"/>
        <end position="256"/>
    </location>
</feature>
<dbReference type="STRING" id="1316194.A0A1Q5TMA8"/>
<dbReference type="GO" id="GO:0006629">
    <property type="term" value="P:lipid metabolic process"/>
    <property type="evidence" value="ECO:0007669"/>
    <property type="project" value="InterPro"/>
</dbReference>
<dbReference type="PANTHER" id="PTHR32100">
    <property type="entry name" value="OMEGA-6 FATTY ACID DESATURASE, CHLOROPLASTIC"/>
    <property type="match status" value="1"/>
</dbReference>
<name>A0A1Q5TMA8_9EURO</name>
<keyword evidence="1" id="KW-1133">Transmembrane helix</keyword>
<gene>
    <name evidence="3" type="ORF">PENSUB_7353</name>
</gene>
<evidence type="ECO:0000313" key="3">
    <source>
        <dbReference type="EMBL" id="OKP01363.1"/>
    </source>
</evidence>
<organism evidence="3 4">
    <name type="scientific">Penicillium subrubescens</name>
    <dbReference type="NCBI Taxonomy" id="1316194"/>
    <lineage>
        <taxon>Eukaryota</taxon>
        <taxon>Fungi</taxon>
        <taxon>Dikarya</taxon>
        <taxon>Ascomycota</taxon>
        <taxon>Pezizomycotina</taxon>
        <taxon>Eurotiomycetes</taxon>
        <taxon>Eurotiomycetidae</taxon>
        <taxon>Eurotiales</taxon>
        <taxon>Aspergillaceae</taxon>
        <taxon>Penicillium</taxon>
    </lineage>
</organism>
<feature type="transmembrane region" description="Helical" evidence="1">
    <location>
        <begin position="47"/>
        <end position="65"/>
    </location>
</feature>
<comment type="caution">
    <text evidence="3">The sequence shown here is derived from an EMBL/GenBank/DDBJ whole genome shotgun (WGS) entry which is preliminary data.</text>
</comment>
<dbReference type="CDD" id="cd03507">
    <property type="entry name" value="Delta12-FADS-like"/>
    <property type="match status" value="1"/>
</dbReference>
<accession>A0A1Q5TMA8</accession>
<feature type="transmembrane region" description="Helical" evidence="1">
    <location>
        <begin position="179"/>
        <end position="199"/>
    </location>
</feature>
<feature type="transmembrane region" description="Helical" evidence="1">
    <location>
        <begin position="77"/>
        <end position="97"/>
    </location>
</feature>
<sequence>MASSTIQTVEPVTYRLKAEAKPEEITYGFLRSKIPAHCFERSAIKSLAYLFRDFVYSAVLVYAALHIDLLPTTTQQVCAWIAYTFLQGCVGVGIWIIGHECGHGAFSAFPMLNDVVGWAVHSLLMVPYFSWKISHARHHRYHCHIEKDTVFVPPTEEERKDRVPTVLEKLKELFEETPFYNAVALLGHQVLGWQLYLMFNVSAGSKSLPEKASAPKPLRNSHFDPLGSLFTDSQAHLIAITDIGLLIVGGTLYYLATQMGAWKIALLYVVPYFWVHHWLVAITYLHHTHPSVPHYDADAWTFVKGALSTVDRRFGFIGRHFFHEIIDYHVVHHLFPKIPFYHAEEATNAIVPYLGDQYHLDEGLFLKSLVDTFTTCKVVSDVNSDGVLHWKFPEDGAKKQN</sequence>
<proteinExistence type="predicted"/>
<feature type="transmembrane region" description="Helical" evidence="1">
    <location>
        <begin position="109"/>
        <end position="131"/>
    </location>
</feature>
<dbReference type="OrthoDB" id="1461976at2759"/>
<reference evidence="3 4" key="1">
    <citation type="submission" date="2016-10" db="EMBL/GenBank/DDBJ databases">
        <title>Genome sequence of the ascomycete fungus Penicillium subrubescens.</title>
        <authorList>
            <person name="De Vries R.P."/>
            <person name="Peng M."/>
            <person name="Dilokpimol A."/>
            <person name="Hilden K."/>
            <person name="Makela M.R."/>
            <person name="Grigoriev I."/>
            <person name="Riley R."/>
            <person name="Granchi Z."/>
        </authorList>
    </citation>
    <scope>NUCLEOTIDE SEQUENCE [LARGE SCALE GENOMIC DNA]</scope>
    <source>
        <strain evidence="3 4">CBS 132785</strain>
    </source>
</reference>
<keyword evidence="1" id="KW-0812">Transmembrane</keyword>
<protein>
    <submittedName>
        <fullName evidence="3">Fatty acid desaturase DES2</fullName>
    </submittedName>
</protein>
<feature type="domain" description="Fatty acid desaturase" evidence="2">
    <location>
        <begin position="80"/>
        <end position="358"/>
    </location>
</feature>
<dbReference type="InterPro" id="IPR005804">
    <property type="entry name" value="FA_desaturase_dom"/>
</dbReference>
<keyword evidence="1" id="KW-0472">Membrane</keyword>
<dbReference type="InterPro" id="IPR012171">
    <property type="entry name" value="Fatty_acid_desaturase"/>
</dbReference>
<feature type="transmembrane region" description="Helical" evidence="1">
    <location>
        <begin position="265"/>
        <end position="285"/>
    </location>
</feature>
<dbReference type="EMBL" id="MNBE01000639">
    <property type="protein sequence ID" value="OKP01363.1"/>
    <property type="molecule type" value="Genomic_DNA"/>
</dbReference>
<dbReference type="Proteomes" id="UP000186955">
    <property type="component" value="Unassembled WGS sequence"/>
</dbReference>
<dbReference type="GO" id="GO:0016491">
    <property type="term" value="F:oxidoreductase activity"/>
    <property type="evidence" value="ECO:0007669"/>
    <property type="project" value="InterPro"/>
</dbReference>
<dbReference type="Pfam" id="PF00487">
    <property type="entry name" value="FA_desaturase"/>
    <property type="match status" value="1"/>
</dbReference>
<dbReference type="AlphaFoldDB" id="A0A1Q5TMA8"/>
<evidence type="ECO:0000256" key="1">
    <source>
        <dbReference type="SAM" id="Phobius"/>
    </source>
</evidence>
<evidence type="ECO:0000313" key="4">
    <source>
        <dbReference type="Proteomes" id="UP000186955"/>
    </source>
</evidence>
<keyword evidence="4" id="KW-1185">Reference proteome</keyword>